<proteinExistence type="predicted"/>
<name>A0ABP4DYN5_9ACTN</name>
<dbReference type="Proteomes" id="UP001499987">
    <property type="component" value="Unassembled WGS sequence"/>
</dbReference>
<sequence length="90" mass="9108">MPRPTLPQICTGTFTVVVSAVALLAVSGSTGVFEVAVLVAFAVALGTLATALLMTLSAQRRTDRGVPAGAEPAREAATVPGPRPEYAGRS</sequence>
<comment type="caution">
    <text evidence="3">The sequence shown here is derived from an EMBL/GenBank/DDBJ whole genome shotgun (WGS) entry which is preliminary data.</text>
</comment>
<gene>
    <name evidence="3" type="ORF">GCM10009663_23170</name>
</gene>
<protein>
    <submittedName>
        <fullName evidence="3">Uncharacterized protein</fullName>
    </submittedName>
</protein>
<keyword evidence="2" id="KW-1133">Transmembrane helix</keyword>
<evidence type="ECO:0000313" key="4">
    <source>
        <dbReference type="Proteomes" id="UP001499987"/>
    </source>
</evidence>
<evidence type="ECO:0000313" key="3">
    <source>
        <dbReference type="EMBL" id="GAA1080010.1"/>
    </source>
</evidence>
<keyword evidence="4" id="KW-1185">Reference proteome</keyword>
<reference evidence="4" key="1">
    <citation type="journal article" date="2019" name="Int. J. Syst. Evol. Microbiol.">
        <title>The Global Catalogue of Microorganisms (GCM) 10K type strain sequencing project: providing services to taxonomists for standard genome sequencing and annotation.</title>
        <authorList>
            <consortium name="The Broad Institute Genomics Platform"/>
            <consortium name="The Broad Institute Genome Sequencing Center for Infectious Disease"/>
            <person name="Wu L."/>
            <person name="Ma J."/>
        </authorList>
    </citation>
    <scope>NUCLEOTIDE SEQUENCE [LARGE SCALE GENOMIC DNA]</scope>
    <source>
        <strain evidence="4">JCM 13002</strain>
    </source>
</reference>
<feature type="transmembrane region" description="Helical" evidence="2">
    <location>
        <begin position="35"/>
        <end position="56"/>
    </location>
</feature>
<keyword evidence="2" id="KW-0812">Transmembrane</keyword>
<keyword evidence="2" id="KW-0472">Membrane</keyword>
<feature type="region of interest" description="Disordered" evidence="1">
    <location>
        <begin position="61"/>
        <end position="90"/>
    </location>
</feature>
<dbReference type="RefSeq" id="WP_344623445.1">
    <property type="nucleotide sequence ID" value="NZ_BAAALD010000016.1"/>
</dbReference>
<evidence type="ECO:0000256" key="2">
    <source>
        <dbReference type="SAM" id="Phobius"/>
    </source>
</evidence>
<evidence type="ECO:0000256" key="1">
    <source>
        <dbReference type="SAM" id="MobiDB-lite"/>
    </source>
</evidence>
<feature type="transmembrane region" description="Helical" evidence="2">
    <location>
        <begin position="9"/>
        <end position="29"/>
    </location>
</feature>
<accession>A0ABP4DYN5</accession>
<dbReference type="EMBL" id="BAAALD010000016">
    <property type="protein sequence ID" value="GAA1080010.1"/>
    <property type="molecule type" value="Genomic_DNA"/>
</dbReference>
<organism evidence="3 4">
    <name type="scientific">Kitasatospora arboriphila</name>
    <dbReference type="NCBI Taxonomy" id="258052"/>
    <lineage>
        <taxon>Bacteria</taxon>
        <taxon>Bacillati</taxon>
        <taxon>Actinomycetota</taxon>
        <taxon>Actinomycetes</taxon>
        <taxon>Kitasatosporales</taxon>
        <taxon>Streptomycetaceae</taxon>
        <taxon>Kitasatospora</taxon>
    </lineage>
</organism>